<feature type="domain" description="FAD dependent oxidoreductase" evidence="2">
    <location>
        <begin position="6"/>
        <end position="293"/>
    </location>
</feature>
<comment type="caution">
    <text evidence="3">The sequence shown here is derived from an EMBL/GenBank/DDBJ whole genome shotgun (WGS) entry which is preliminary data.</text>
</comment>
<dbReference type="EC" id="1.14.14.-" evidence="3"/>
<organism evidence="3 4">
    <name type="scientific">Granulicella arctica</name>
    <dbReference type="NCBI Taxonomy" id="940613"/>
    <lineage>
        <taxon>Bacteria</taxon>
        <taxon>Pseudomonadati</taxon>
        <taxon>Acidobacteriota</taxon>
        <taxon>Terriglobia</taxon>
        <taxon>Terriglobales</taxon>
        <taxon>Acidobacteriaceae</taxon>
        <taxon>Granulicella</taxon>
    </lineage>
</organism>
<dbReference type="GO" id="GO:0016491">
    <property type="term" value="F:oxidoreductase activity"/>
    <property type="evidence" value="ECO:0007669"/>
    <property type="project" value="UniProtKB-KW"/>
</dbReference>
<keyword evidence="1 3" id="KW-0560">Oxidoreductase</keyword>
<dbReference type="InterPro" id="IPR036188">
    <property type="entry name" value="FAD/NAD-bd_sf"/>
</dbReference>
<keyword evidence="4" id="KW-1185">Reference proteome</keyword>
<gene>
    <name evidence="3" type="ORF">HDF17_000374</name>
</gene>
<protein>
    <submittedName>
        <fullName evidence="3">FADH2 O2-dependent halogenase</fullName>
        <ecNumber evidence="3">1.14.14.-</ecNumber>
    </submittedName>
</protein>
<dbReference type="Pfam" id="PF01266">
    <property type="entry name" value="DAO"/>
    <property type="match status" value="1"/>
</dbReference>
<dbReference type="InterPro" id="IPR006076">
    <property type="entry name" value="FAD-dep_OxRdtase"/>
</dbReference>
<reference evidence="3 4" key="1">
    <citation type="submission" date="2020-07" db="EMBL/GenBank/DDBJ databases">
        <title>Genomic Encyclopedia of Type Strains, Phase IV (KMG-V): Genome sequencing to study the core and pangenomes of soil and plant-associated prokaryotes.</title>
        <authorList>
            <person name="Whitman W."/>
        </authorList>
    </citation>
    <scope>NUCLEOTIDE SEQUENCE [LARGE SCALE GENOMIC DNA]</scope>
    <source>
        <strain evidence="3 4">X4EP2</strain>
    </source>
</reference>
<dbReference type="PANTHER" id="PTHR43747">
    <property type="entry name" value="FAD-BINDING PROTEIN"/>
    <property type="match status" value="1"/>
</dbReference>
<dbReference type="Gene3D" id="3.50.50.60">
    <property type="entry name" value="FAD/NAD(P)-binding domain"/>
    <property type="match status" value="1"/>
</dbReference>
<evidence type="ECO:0000256" key="1">
    <source>
        <dbReference type="ARBA" id="ARBA00023002"/>
    </source>
</evidence>
<evidence type="ECO:0000259" key="2">
    <source>
        <dbReference type="Pfam" id="PF01266"/>
    </source>
</evidence>
<dbReference type="AlphaFoldDB" id="A0A7Y9TJA8"/>
<name>A0A7Y9TJA8_9BACT</name>
<sequence length="516" mass="56915">MSDIYDLAIIGSGFAGSLLAMIAHRLGRSVVLLERGNHPRMAIGESSTPLSNLLLEELATRYDLPVLLPLTKWGAWQQQHPEIACGLKRGFSFFHHELGDAGNLRFDKQMLVAASPHNKIADTHWYRADLDHHLVREAQCLGVGYHDEVNLQQCTDTGEYVELTGEHHQQAVKFRARFVIDATGPRGCLHRLLNLPEAELPHMPATQALYSHFSNVKRLDEAASFNTGTPPYPVDDAAVHHIFDGGWIWVLRFNNGITSAGIAATEHAAQRLGLPEKAPAWQQLLDHLPALREQFAEAIALQPFTYMARLGFRSGAITGARWALLPSAAGFVDPLLSSGFPLTLLGISRMAKIIDQHWSQPTFATELLTYAASTDGELLATAHLIGTLYANMHNFDAFRAISLLYFAAASFSETARRLGKLHLAQSFLLHADPRFGPAAAALLDRAARGISTNDTATFVQDVQRAIGPFDVAGLCTAPRNNWYPVKAEDLKQSAWKVEATTQEIDDMLQRSGFYML</sequence>
<dbReference type="Proteomes" id="UP000589520">
    <property type="component" value="Unassembled WGS sequence"/>
</dbReference>
<accession>A0A7Y9TJA8</accession>
<proteinExistence type="predicted"/>
<dbReference type="PANTHER" id="PTHR43747:SF5">
    <property type="entry name" value="FAD-BINDING DOMAIN-CONTAINING PROTEIN"/>
    <property type="match status" value="1"/>
</dbReference>
<dbReference type="RefSeq" id="WP_179487222.1">
    <property type="nucleotide sequence ID" value="NZ_JACCCW010000001.1"/>
</dbReference>
<dbReference type="EMBL" id="JACCCW010000001">
    <property type="protein sequence ID" value="NYF78087.1"/>
    <property type="molecule type" value="Genomic_DNA"/>
</dbReference>
<evidence type="ECO:0000313" key="3">
    <source>
        <dbReference type="EMBL" id="NYF78087.1"/>
    </source>
</evidence>
<evidence type="ECO:0000313" key="4">
    <source>
        <dbReference type="Proteomes" id="UP000589520"/>
    </source>
</evidence>
<dbReference type="SUPFAM" id="SSF51905">
    <property type="entry name" value="FAD/NAD(P)-binding domain"/>
    <property type="match status" value="1"/>
</dbReference>
<dbReference type="InterPro" id="IPR050816">
    <property type="entry name" value="Flavin-dep_Halogenase_NPB"/>
</dbReference>